<evidence type="ECO:0000313" key="10">
    <source>
        <dbReference type="Proteomes" id="UP000734854"/>
    </source>
</evidence>
<keyword evidence="2 6" id="KW-0812">Transmembrane</keyword>
<dbReference type="Proteomes" id="UP000734854">
    <property type="component" value="Unassembled WGS sequence"/>
</dbReference>
<feature type="region of interest" description="Disordered" evidence="7">
    <location>
        <begin position="1"/>
        <end position="26"/>
    </location>
</feature>
<dbReference type="PANTHER" id="PTHR10994:SF154">
    <property type="entry name" value="RETICULON-LIKE PROTEIN B11"/>
    <property type="match status" value="1"/>
</dbReference>
<accession>A0A8J5FPD9</accession>
<evidence type="ECO:0000256" key="2">
    <source>
        <dbReference type="ARBA" id="ARBA00022692"/>
    </source>
</evidence>
<dbReference type="EMBL" id="JACMSC010000013">
    <property type="protein sequence ID" value="KAG6491564.1"/>
    <property type="molecule type" value="Genomic_DNA"/>
</dbReference>
<evidence type="ECO:0000256" key="1">
    <source>
        <dbReference type="ARBA" id="ARBA00004477"/>
    </source>
</evidence>
<dbReference type="InterPro" id="IPR045064">
    <property type="entry name" value="Reticulon-like"/>
</dbReference>
<proteinExistence type="predicted"/>
<protein>
    <recommendedName>
        <fullName evidence="6">Reticulon-like protein</fullName>
    </recommendedName>
</protein>
<reference evidence="9 10" key="1">
    <citation type="submission" date="2020-08" db="EMBL/GenBank/DDBJ databases">
        <title>Plant Genome Project.</title>
        <authorList>
            <person name="Zhang R.-G."/>
        </authorList>
    </citation>
    <scope>NUCLEOTIDE SEQUENCE [LARGE SCALE GENOMIC DNA]</scope>
    <source>
        <tissue evidence="9">Rhizome</tissue>
    </source>
</reference>
<comment type="caution">
    <text evidence="9">The sequence shown here is derived from an EMBL/GenBank/DDBJ whole genome shotgun (WGS) entry which is preliminary data.</text>
</comment>
<dbReference type="GO" id="GO:0005789">
    <property type="term" value="C:endoplasmic reticulum membrane"/>
    <property type="evidence" value="ECO:0007669"/>
    <property type="project" value="UniProtKB-SubCell"/>
</dbReference>
<dbReference type="InterPro" id="IPR003388">
    <property type="entry name" value="Reticulon"/>
</dbReference>
<keyword evidence="3 6" id="KW-0256">Endoplasmic reticulum</keyword>
<evidence type="ECO:0000256" key="4">
    <source>
        <dbReference type="ARBA" id="ARBA00022989"/>
    </source>
</evidence>
<feature type="transmembrane region" description="Helical" evidence="6">
    <location>
        <begin position="73"/>
        <end position="93"/>
    </location>
</feature>
<feature type="transmembrane region" description="Helical" evidence="6">
    <location>
        <begin position="51"/>
        <end position="67"/>
    </location>
</feature>
<evidence type="ECO:0000256" key="7">
    <source>
        <dbReference type="SAM" id="MobiDB-lite"/>
    </source>
</evidence>
<evidence type="ECO:0000256" key="3">
    <source>
        <dbReference type="ARBA" id="ARBA00022824"/>
    </source>
</evidence>
<dbReference type="Pfam" id="PF02453">
    <property type="entry name" value="Reticulon"/>
    <property type="match status" value="1"/>
</dbReference>
<feature type="transmembrane region" description="Helical" evidence="6">
    <location>
        <begin position="145"/>
        <end position="167"/>
    </location>
</feature>
<dbReference type="AlphaFoldDB" id="A0A8J5FPD9"/>
<sequence>MAAVSDIGRASARDPLPSDASPAPPAKISRSVHRALGGGAVADVLLWRRRNVAILAVSGSTAVWFFFERAGYNILSVLANAVLLVVVILFFWAKSALLLNRPLPPLPNLEVSDEVVNKVADRARVWINRVLAIGHDITIRRDRKVFLQVLILHSLAPAMVILSLWVVSCIGSLFNFLTLVYVGVLLAITIPAVYDKYQEDIDQKLSMALDVVLKQYESILNGGQGGSTKEKKTQ</sequence>
<feature type="domain" description="Reticulon" evidence="8">
    <location>
        <begin position="41"/>
        <end position="234"/>
    </location>
</feature>
<dbReference type="PANTHER" id="PTHR10994">
    <property type="entry name" value="RETICULON"/>
    <property type="match status" value="1"/>
</dbReference>
<dbReference type="GO" id="GO:0009617">
    <property type="term" value="P:response to bacterium"/>
    <property type="evidence" value="ECO:0007669"/>
    <property type="project" value="InterPro"/>
</dbReference>
<gene>
    <name evidence="9" type="ORF">ZIOFF_046496</name>
</gene>
<evidence type="ECO:0000256" key="5">
    <source>
        <dbReference type="ARBA" id="ARBA00023136"/>
    </source>
</evidence>
<dbReference type="PROSITE" id="PS50845">
    <property type="entry name" value="RETICULON"/>
    <property type="match status" value="1"/>
</dbReference>
<feature type="transmembrane region" description="Helical" evidence="6">
    <location>
        <begin position="173"/>
        <end position="194"/>
    </location>
</feature>
<name>A0A8J5FPD9_ZINOF</name>
<evidence type="ECO:0000256" key="6">
    <source>
        <dbReference type="RuleBase" id="RU363132"/>
    </source>
</evidence>
<evidence type="ECO:0000313" key="9">
    <source>
        <dbReference type="EMBL" id="KAG6491564.1"/>
    </source>
</evidence>
<keyword evidence="4 6" id="KW-1133">Transmembrane helix</keyword>
<organism evidence="9 10">
    <name type="scientific">Zingiber officinale</name>
    <name type="common">Ginger</name>
    <name type="synonym">Amomum zingiber</name>
    <dbReference type="NCBI Taxonomy" id="94328"/>
    <lineage>
        <taxon>Eukaryota</taxon>
        <taxon>Viridiplantae</taxon>
        <taxon>Streptophyta</taxon>
        <taxon>Embryophyta</taxon>
        <taxon>Tracheophyta</taxon>
        <taxon>Spermatophyta</taxon>
        <taxon>Magnoliopsida</taxon>
        <taxon>Liliopsida</taxon>
        <taxon>Zingiberales</taxon>
        <taxon>Zingiberaceae</taxon>
        <taxon>Zingiber</taxon>
    </lineage>
</organism>
<comment type="subcellular location">
    <subcellularLocation>
        <location evidence="1 6">Endoplasmic reticulum membrane</location>
        <topology evidence="1 6">Multi-pass membrane protein</topology>
    </subcellularLocation>
</comment>
<keyword evidence="10" id="KW-1185">Reference proteome</keyword>
<evidence type="ECO:0000259" key="8">
    <source>
        <dbReference type="PROSITE" id="PS50845"/>
    </source>
</evidence>
<keyword evidence="5 6" id="KW-0472">Membrane</keyword>